<evidence type="ECO:0000259" key="1">
    <source>
        <dbReference type="Pfam" id="PF01345"/>
    </source>
</evidence>
<feature type="non-terminal residue" evidence="2">
    <location>
        <position position="1"/>
    </location>
</feature>
<feature type="domain" description="DUF11" evidence="1">
    <location>
        <begin position="23"/>
        <end position="131"/>
    </location>
</feature>
<protein>
    <recommendedName>
        <fullName evidence="1">DUF11 domain-containing protein</fullName>
    </recommendedName>
</protein>
<dbReference type="InterPro" id="IPR047589">
    <property type="entry name" value="DUF11_rpt"/>
</dbReference>
<dbReference type="NCBIfam" id="TIGR04226">
    <property type="entry name" value="RrgB_K2N_iso_D2"/>
    <property type="match status" value="1"/>
</dbReference>
<dbReference type="AlphaFoldDB" id="X1LU89"/>
<name>X1LU89_9ZZZZ</name>
<dbReference type="Pfam" id="PF01345">
    <property type="entry name" value="DUF11"/>
    <property type="match status" value="1"/>
</dbReference>
<accession>X1LU89</accession>
<evidence type="ECO:0000313" key="2">
    <source>
        <dbReference type="EMBL" id="GAI05950.1"/>
    </source>
</evidence>
<dbReference type="Gene3D" id="2.60.40.740">
    <property type="match status" value="1"/>
</dbReference>
<dbReference type="InterPro" id="IPR026466">
    <property type="entry name" value="Fim_isopep_form_D2_dom"/>
</dbReference>
<reference evidence="2" key="1">
    <citation type="journal article" date="2014" name="Front. Microbiol.">
        <title>High frequency of phylogenetically diverse reductive dehalogenase-homologous genes in deep subseafloor sedimentary metagenomes.</title>
        <authorList>
            <person name="Kawai M."/>
            <person name="Futagami T."/>
            <person name="Toyoda A."/>
            <person name="Takaki Y."/>
            <person name="Nishi S."/>
            <person name="Hori S."/>
            <person name="Arai W."/>
            <person name="Tsubouchi T."/>
            <person name="Morono Y."/>
            <person name="Uchiyama I."/>
            <person name="Ito T."/>
            <person name="Fujiyama A."/>
            <person name="Inagaki F."/>
            <person name="Takami H."/>
        </authorList>
    </citation>
    <scope>NUCLEOTIDE SEQUENCE</scope>
    <source>
        <strain evidence="2">Expedition CK06-06</strain>
    </source>
</reference>
<dbReference type="InterPro" id="IPR001434">
    <property type="entry name" value="OmcB-like_DUF11"/>
</dbReference>
<dbReference type="EMBL" id="BARV01008621">
    <property type="protein sequence ID" value="GAI05950.1"/>
    <property type="molecule type" value="Genomic_DNA"/>
</dbReference>
<sequence>GEEKIPSVDIEKTVWDPDLEEWVEEINAAVGETVSFKIDVHNNGGYNLTNIVVTDTLPVCLEYVTGSADPVPSSVHGNTITWDFPGPLSYCNTETITFDADVVSEGENINVADVTADADDGSTVTAQDTATVNAYDPGEWYWKPDYPNYAPHTPGGMPDFSQYQDQWQRIDPGPNGTLDSTVAGDDVNNGNNIAPGPNCRLDTQPAGDDVVKWAFCGPAAVANCFWWFDSKYADTTGTPGDGEDAFPLVEDYGVGDDHSSANVPYLIEDLAGKMQTVDKGTTDIHDMEDAIDRWFIDKNLDQMFTETTYYAPEFEFIEAEIERSQDVILLLGFYDYEKIVDQEQ</sequence>
<feature type="non-terminal residue" evidence="2">
    <location>
        <position position="344"/>
    </location>
</feature>
<organism evidence="2">
    <name type="scientific">marine sediment metagenome</name>
    <dbReference type="NCBI Taxonomy" id="412755"/>
    <lineage>
        <taxon>unclassified sequences</taxon>
        <taxon>metagenomes</taxon>
        <taxon>ecological metagenomes</taxon>
    </lineage>
</organism>
<dbReference type="NCBIfam" id="TIGR01451">
    <property type="entry name" value="B_ant_repeat"/>
    <property type="match status" value="1"/>
</dbReference>
<gene>
    <name evidence="2" type="ORF">S06H3_17271</name>
</gene>
<proteinExistence type="predicted"/>
<comment type="caution">
    <text evidence="2">The sequence shown here is derived from an EMBL/GenBank/DDBJ whole genome shotgun (WGS) entry which is preliminary data.</text>
</comment>